<accession>A0A3A5M9P1</accession>
<gene>
    <name evidence="2" type="ORF">D6T63_02980</name>
</gene>
<organism evidence="2 3">
    <name type="scientific">Arthrobacter cheniae</name>
    <dbReference type="NCBI Taxonomy" id="1258888"/>
    <lineage>
        <taxon>Bacteria</taxon>
        <taxon>Bacillati</taxon>
        <taxon>Actinomycetota</taxon>
        <taxon>Actinomycetes</taxon>
        <taxon>Micrococcales</taxon>
        <taxon>Micrococcaceae</taxon>
        <taxon>Arthrobacter</taxon>
    </lineage>
</organism>
<dbReference type="OrthoDB" id="4954900at2"/>
<dbReference type="AlphaFoldDB" id="A0A3A5M9P1"/>
<evidence type="ECO:0000256" key="1">
    <source>
        <dbReference type="SAM" id="MobiDB-lite"/>
    </source>
</evidence>
<name>A0A3A5M9P1_9MICC</name>
<proteinExistence type="predicted"/>
<evidence type="ECO:0000313" key="2">
    <source>
        <dbReference type="EMBL" id="RJT83515.1"/>
    </source>
</evidence>
<dbReference type="Proteomes" id="UP000272560">
    <property type="component" value="Unassembled WGS sequence"/>
</dbReference>
<dbReference type="EMBL" id="QZVT01000001">
    <property type="protein sequence ID" value="RJT83515.1"/>
    <property type="molecule type" value="Genomic_DNA"/>
</dbReference>
<sequence>MNTRLSPAEDFPEDLTTLDLPAVEVLNSKIHRELDYEYAHDGEPSLETEIRHEELTEELDRRDKQPESTPLRPDVAEPARRFS</sequence>
<protein>
    <submittedName>
        <fullName evidence="2">Uncharacterized protein</fullName>
    </submittedName>
</protein>
<evidence type="ECO:0000313" key="3">
    <source>
        <dbReference type="Proteomes" id="UP000272560"/>
    </source>
</evidence>
<keyword evidence="3" id="KW-1185">Reference proteome</keyword>
<feature type="compositionally biased region" description="Basic and acidic residues" evidence="1">
    <location>
        <begin position="55"/>
        <end position="66"/>
    </location>
</feature>
<reference evidence="2 3" key="1">
    <citation type="submission" date="2018-09" db="EMBL/GenBank/DDBJ databases">
        <title>Novel species of Arthrobacter.</title>
        <authorList>
            <person name="Liu Q."/>
            <person name="Xin Y.-H."/>
        </authorList>
    </citation>
    <scope>NUCLEOTIDE SEQUENCE [LARGE SCALE GENOMIC DNA]</scope>
    <source>
        <strain evidence="2 3">Hz2</strain>
    </source>
</reference>
<feature type="region of interest" description="Disordered" evidence="1">
    <location>
        <begin position="55"/>
        <end position="83"/>
    </location>
</feature>
<dbReference type="RefSeq" id="WP_120147603.1">
    <property type="nucleotide sequence ID" value="NZ_QZVT01000001.1"/>
</dbReference>
<feature type="compositionally biased region" description="Basic and acidic residues" evidence="1">
    <location>
        <begin position="74"/>
        <end position="83"/>
    </location>
</feature>
<comment type="caution">
    <text evidence="2">The sequence shown here is derived from an EMBL/GenBank/DDBJ whole genome shotgun (WGS) entry which is preliminary data.</text>
</comment>